<dbReference type="STRING" id="61395.A0A1Y1WE49"/>
<protein>
    <submittedName>
        <fullName evidence="2">p-loop containing nucleoside triphosphate hydrolase protein</fullName>
    </submittedName>
</protein>
<dbReference type="GO" id="GO:0016787">
    <property type="term" value="F:hydrolase activity"/>
    <property type="evidence" value="ECO:0007669"/>
    <property type="project" value="UniProtKB-KW"/>
</dbReference>
<dbReference type="OrthoDB" id="5600252at2759"/>
<dbReference type="SUPFAM" id="SSF52540">
    <property type="entry name" value="P-loop containing nucleoside triphosphate hydrolases"/>
    <property type="match status" value="1"/>
</dbReference>
<sequence>MRIRAARWTRNVIPERQSTDKWKSKYAATQAALPACQYMQTIADALAGSQTVVIRGATGCGKTTQVPQIALRLLLSAKYKGGRILCTQPRRISATSISQRVSLEVGDGQLGTKDSLVGFQVRLNARAVDENPLVFCTTGVLLRMLVENPKLAGISCVICDEVQERTLELDYLLIVLRRLLARRPDLKVILMSATIDTSIFTYYFDSCPVVDIPGRTFPVTNMYLENVIQMSGYVLDSQSFFAERPKYV</sequence>
<evidence type="ECO:0000259" key="1">
    <source>
        <dbReference type="PROSITE" id="PS51192"/>
    </source>
</evidence>
<proteinExistence type="predicted"/>
<dbReference type="GO" id="GO:0003723">
    <property type="term" value="F:RNA binding"/>
    <property type="evidence" value="ECO:0007669"/>
    <property type="project" value="TreeGrafter"/>
</dbReference>
<keyword evidence="2" id="KW-0378">Hydrolase</keyword>
<dbReference type="Proteomes" id="UP000193922">
    <property type="component" value="Unassembled WGS sequence"/>
</dbReference>
<dbReference type="PANTHER" id="PTHR18934">
    <property type="entry name" value="ATP-DEPENDENT RNA HELICASE"/>
    <property type="match status" value="1"/>
</dbReference>
<keyword evidence="3" id="KW-1185">Reference proteome</keyword>
<dbReference type="EMBL" id="MCFD01000003">
    <property type="protein sequence ID" value="ORX71793.1"/>
    <property type="molecule type" value="Genomic_DNA"/>
</dbReference>
<dbReference type="GO" id="GO:0004386">
    <property type="term" value="F:helicase activity"/>
    <property type="evidence" value="ECO:0007669"/>
    <property type="project" value="TreeGrafter"/>
</dbReference>
<name>A0A1Y1WE49_9FUNG</name>
<comment type="caution">
    <text evidence="2">The sequence shown here is derived from an EMBL/GenBank/DDBJ whole genome shotgun (WGS) entry which is preliminary data.</text>
</comment>
<dbReference type="GO" id="GO:0005524">
    <property type="term" value="F:ATP binding"/>
    <property type="evidence" value="ECO:0007669"/>
    <property type="project" value="InterPro"/>
</dbReference>
<dbReference type="RefSeq" id="XP_040745217.1">
    <property type="nucleotide sequence ID" value="XM_040884526.1"/>
</dbReference>
<dbReference type="Pfam" id="PF00270">
    <property type="entry name" value="DEAD"/>
    <property type="match status" value="1"/>
</dbReference>
<dbReference type="GeneID" id="63801174"/>
<evidence type="ECO:0000313" key="2">
    <source>
        <dbReference type="EMBL" id="ORX71793.1"/>
    </source>
</evidence>
<gene>
    <name evidence="2" type="ORF">DL89DRAFT_221550</name>
</gene>
<dbReference type="CDD" id="cd17917">
    <property type="entry name" value="DEXHc_RHA-like"/>
    <property type="match status" value="1"/>
</dbReference>
<dbReference type="PROSITE" id="PS51192">
    <property type="entry name" value="HELICASE_ATP_BIND_1"/>
    <property type="match status" value="1"/>
</dbReference>
<feature type="non-terminal residue" evidence="2">
    <location>
        <position position="248"/>
    </location>
</feature>
<accession>A0A1Y1WE49</accession>
<dbReference type="InterPro" id="IPR027417">
    <property type="entry name" value="P-loop_NTPase"/>
</dbReference>
<dbReference type="Gene3D" id="3.40.50.300">
    <property type="entry name" value="P-loop containing nucleotide triphosphate hydrolases"/>
    <property type="match status" value="1"/>
</dbReference>
<reference evidence="2 3" key="1">
    <citation type="submission" date="2016-07" db="EMBL/GenBank/DDBJ databases">
        <title>Pervasive Adenine N6-methylation of Active Genes in Fungi.</title>
        <authorList>
            <consortium name="DOE Joint Genome Institute"/>
            <person name="Mondo S.J."/>
            <person name="Dannebaum R.O."/>
            <person name="Kuo R.C."/>
            <person name="Labutti K."/>
            <person name="Haridas S."/>
            <person name="Kuo A."/>
            <person name="Salamov A."/>
            <person name="Ahrendt S.R."/>
            <person name="Lipzen A."/>
            <person name="Sullivan W."/>
            <person name="Andreopoulos W.B."/>
            <person name="Clum A."/>
            <person name="Lindquist E."/>
            <person name="Daum C."/>
            <person name="Ramamoorthy G.K."/>
            <person name="Gryganskyi A."/>
            <person name="Culley D."/>
            <person name="Magnuson J.K."/>
            <person name="James T.Y."/>
            <person name="O'Malley M.A."/>
            <person name="Stajich J.E."/>
            <person name="Spatafora J.W."/>
            <person name="Visel A."/>
            <person name="Grigoriev I.V."/>
        </authorList>
    </citation>
    <scope>NUCLEOTIDE SEQUENCE [LARGE SCALE GENOMIC DNA]</scope>
    <source>
        <strain evidence="2 3">ATCC 12442</strain>
    </source>
</reference>
<dbReference type="AlphaFoldDB" id="A0A1Y1WE49"/>
<dbReference type="InterPro" id="IPR011545">
    <property type="entry name" value="DEAD/DEAH_box_helicase_dom"/>
</dbReference>
<dbReference type="InterPro" id="IPR014001">
    <property type="entry name" value="Helicase_ATP-bd"/>
</dbReference>
<dbReference type="PANTHER" id="PTHR18934:SF145">
    <property type="entry name" value="ATP-DEPENDENT RNA HELICASE DHX57-RELATED"/>
    <property type="match status" value="1"/>
</dbReference>
<feature type="domain" description="Helicase ATP-binding" evidence="1">
    <location>
        <begin position="43"/>
        <end position="213"/>
    </location>
</feature>
<organism evidence="2 3">
    <name type="scientific">Linderina pennispora</name>
    <dbReference type="NCBI Taxonomy" id="61395"/>
    <lineage>
        <taxon>Eukaryota</taxon>
        <taxon>Fungi</taxon>
        <taxon>Fungi incertae sedis</taxon>
        <taxon>Zoopagomycota</taxon>
        <taxon>Kickxellomycotina</taxon>
        <taxon>Kickxellomycetes</taxon>
        <taxon>Kickxellales</taxon>
        <taxon>Kickxellaceae</taxon>
        <taxon>Linderina</taxon>
    </lineage>
</organism>
<dbReference type="SMART" id="SM00487">
    <property type="entry name" value="DEXDc"/>
    <property type="match status" value="1"/>
</dbReference>
<evidence type="ECO:0000313" key="3">
    <source>
        <dbReference type="Proteomes" id="UP000193922"/>
    </source>
</evidence>